<protein>
    <submittedName>
        <fullName evidence="3">DUF4277 domain-containing protein</fullName>
    </submittedName>
</protein>
<dbReference type="Pfam" id="PF14104">
    <property type="entry name" value="DUF4277"/>
    <property type="match status" value="1"/>
</dbReference>
<accession>A0A7H8N1E9</accession>
<dbReference type="Proteomes" id="UP000509303">
    <property type="component" value="Chromosome"/>
</dbReference>
<keyword evidence="5" id="KW-1185">Reference proteome</keyword>
<reference evidence="3 5" key="1">
    <citation type="submission" date="2020-06" db="EMBL/GenBank/DDBJ databases">
        <title>Genome mining for natural products.</title>
        <authorList>
            <person name="Zhang B."/>
            <person name="Shi J."/>
            <person name="Ge H."/>
        </authorList>
    </citation>
    <scope>NUCLEOTIDE SEQUENCE [LARGE SCALE GENOMIC DNA]</scope>
    <source>
        <strain evidence="3 5">NA00687</strain>
    </source>
</reference>
<name>A0A7H8N1E9_9ACTN</name>
<dbReference type="RefSeq" id="WP_176159919.1">
    <property type="nucleotide sequence ID" value="NZ_CP054929.1"/>
</dbReference>
<dbReference type="AlphaFoldDB" id="A0A7H8N1E9"/>
<proteinExistence type="predicted"/>
<feature type="domain" description="DUF4277" evidence="2">
    <location>
        <begin position="4"/>
        <end position="65"/>
    </location>
</feature>
<organism evidence="3 5">
    <name type="scientific">Streptomyces buecherae</name>
    <dbReference type="NCBI Taxonomy" id="2763006"/>
    <lineage>
        <taxon>Bacteria</taxon>
        <taxon>Bacillati</taxon>
        <taxon>Actinomycetota</taxon>
        <taxon>Actinomycetes</taxon>
        <taxon>Kitasatosporales</taxon>
        <taxon>Streptomycetaceae</taxon>
        <taxon>Streptomyces</taxon>
    </lineage>
</organism>
<evidence type="ECO:0000259" key="2">
    <source>
        <dbReference type="Pfam" id="PF14104"/>
    </source>
</evidence>
<dbReference type="EMBL" id="CP054929">
    <property type="protein sequence ID" value="QKW54108.1"/>
    <property type="molecule type" value="Genomic_DNA"/>
</dbReference>
<evidence type="ECO:0000313" key="4">
    <source>
        <dbReference type="EMBL" id="QKW54108.1"/>
    </source>
</evidence>
<evidence type="ECO:0000313" key="5">
    <source>
        <dbReference type="Proteomes" id="UP000509303"/>
    </source>
</evidence>
<sequence>MPGADRDPHIAHRQVIKALIASRLSSLTPMSRINRWARHRTVDEVFGITCVYLNDDRTGRALDAIRPAPGPDHRRHRRQGDHRVRHRDHPLARGHHQPPGTALS</sequence>
<evidence type="ECO:0000313" key="3">
    <source>
        <dbReference type="EMBL" id="QKW48222.1"/>
    </source>
</evidence>
<gene>
    <name evidence="3" type="ORF">HUT08_00170</name>
    <name evidence="4" type="ORF">HUT08_36255</name>
</gene>
<dbReference type="InterPro" id="IPR025457">
    <property type="entry name" value="DUF4277"/>
</dbReference>
<evidence type="ECO:0000256" key="1">
    <source>
        <dbReference type="SAM" id="MobiDB-lite"/>
    </source>
</evidence>
<dbReference type="EMBL" id="CP054929">
    <property type="protein sequence ID" value="QKW48222.1"/>
    <property type="molecule type" value="Genomic_DNA"/>
</dbReference>
<feature type="region of interest" description="Disordered" evidence="1">
    <location>
        <begin position="62"/>
        <end position="104"/>
    </location>
</feature>
<feature type="compositionally biased region" description="Basic residues" evidence="1">
    <location>
        <begin position="73"/>
        <end position="96"/>
    </location>
</feature>